<keyword evidence="6" id="KW-0472">Membrane</keyword>
<evidence type="ECO:0000256" key="3">
    <source>
        <dbReference type="ARBA" id="ARBA00004613"/>
    </source>
</evidence>
<feature type="non-terminal residue" evidence="8">
    <location>
        <position position="1"/>
    </location>
</feature>
<organism evidence="8">
    <name type="scientific">Spongospora subterranea</name>
    <dbReference type="NCBI Taxonomy" id="70186"/>
    <lineage>
        <taxon>Eukaryota</taxon>
        <taxon>Sar</taxon>
        <taxon>Rhizaria</taxon>
        <taxon>Endomyxa</taxon>
        <taxon>Phytomyxea</taxon>
        <taxon>Plasmodiophorida</taxon>
        <taxon>Plasmodiophoridae</taxon>
        <taxon>Spongospora</taxon>
    </lineage>
</organism>
<proteinExistence type="predicted"/>
<comment type="subcellular location">
    <subcellularLocation>
        <location evidence="1">Cell envelope</location>
    </subcellularLocation>
    <subcellularLocation>
        <location evidence="2">Cell outer membrane</location>
    </subcellularLocation>
    <subcellularLocation>
        <location evidence="3">Secreted</location>
    </subcellularLocation>
</comment>
<evidence type="ECO:0000256" key="5">
    <source>
        <dbReference type="ARBA" id="ARBA00022729"/>
    </source>
</evidence>
<keyword evidence="4" id="KW-0964">Secreted</keyword>
<evidence type="ECO:0000256" key="4">
    <source>
        <dbReference type="ARBA" id="ARBA00022525"/>
    </source>
</evidence>
<evidence type="ECO:0000256" key="7">
    <source>
        <dbReference type="ARBA" id="ARBA00023237"/>
    </source>
</evidence>
<sequence length="264" mass="27752">LIANFICSGFDNVFAVFIPPVITIDGKQESNTKCGFDSVNCGSLELAISRYKRPGTLFQLNDNIEYRVVSTIQISSDDIQIRSRSGDNGGARILCTISPCIIASSRYVIFTGLSIMGSSSRLSVRSAIDSTLVVSPSTYARLDHITVFNSSASNGAAIYAAPLAKLQIISSIFHHNYADGEGGAIFFSLGCRSAISDSLFLANQAVGAGGAISLRQTTLAITGSRLVRNKARGNGGAISLISASTLTAYNLSATNNYSGRNGAV</sequence>
<dbReference type="AlphaFoldDB" id="A0A0H5R2Q6"/>
<evidence type="ECO:0008006" key="9">
    <source>
        <dbReference type="Google" id="ProtNLM"/>
    </source>
</evidence>
<evidence type="ECO:0000256" key="1">
    <source>
        <dbReference type="ARBA" id="ARBA00004196"/>
    </source>
</evidence>
<protein>
    <recommendedName>
        <fullName evidence="9">Right handed beta helix domain-containing protein</fullName>
    </recommendedName>
</protein>
<dbReference type="EMBL" id="HACM01008051">
    <property type="protein sequence ID" value="CRZ08493.1"/>
    <property type="molecule type" value="Transcribed_RNA"/>
</dbReference>
<evidence type="ECO:0000256" key="6">
    <source>
        <dbReference type="ARBA" id="ARBA00023136"/>
    </source>
</evidence>
<evidence type="ECO:0000256" key="2">
    <source>
        <dbReference type="ARBA" id="ARBA00004442"/>
    </source>
</evidence>
<keyword evidence="5" id="KW-0732">Signal</keyword>
<name>A0A0H5R2Q6_9EUKA</name>
<reference evidence="8" key="1">
    <citation type="submission" date="2015-04" db="EMBL/GenBank/DDBJ databases">
        <title>The genome sequence of the plant pathogenic Rhizarian Plasmodiophora brassicae reveals insights in its biotrophic life cycle and the origin of chitin synthesis.</title>
        <authorList>
            <person name="Schwelm A."/>
            <person name="Fogelqvist J."/>
            <person name="Knaust A."/>
            <person name="Julke S."/>
            <person name="Lilja T."/>
            <person name="Dhandapani V."/>
            <person name="Bonilla-Rosso G."/>
            <person name="Karlsson M."/>
            <person name="Shevchenko A."/>
            <person name="Choi S.R."/>
            <person name="Kim H.G."/>
            <person name="Park J.Y."/>
            <person name="Lim Y.P."/>
            <person name="Ludwig-Muller J."/>
            <person name="Dixelius C."/>
        </authorList>
    </citation>
    <scope>NUCLEOTIDE SEQUENCE</scope>
    <source>
        <tissue evidence="8">Potato root galls</tissue>
    </source>
</reference>
<dbReference type="GO" id="GO:0005576">
    <property type="term" value="C:extracellular region"/>
    <property type="evidence" value="ECO:0007669"/>
    <property type="project" value="UniProtKB-SubCell"/>
</dbReference>
<dbReference type="InterPro" id="IPR003368">
    <property type="entry name" value="POMP_repeat"/>
</dbReference>
<dbReference type="SUPFAM" id="SSF51126">
    <property type="entry name" value="Pectin lyase-like"/>
    <property type="match status" value="1"/>
</dbReference>
<accession>A0A0H5R2Q6</accession>
<keyword evidence="7" id="KW-0998">Cell outer membrane</keyword>
<evidence type="ECO:0000313" key="8">
    <source>
        <dbReference type="EMBL" id="CRZ08493.1"/>
    </source>
</evidence>
<feature type="non-terminal residue" evidence="8">
    <location>
        <position position="264"/>
    </location>
</feature>
<dbReference type="InterPro" id="IPR011050">
    <property type="entry name" value="Pectin_lyase_fold/virulence"/>
</dbReference>
<dbReference type="Pfam" id="PF02415">
    <property type="entry name" value="Chlam_PMP"/>
    <property type="match status" value="1"/>
</dbReference>